<dbReference type="GO" id="GO:0003887">
    <property type="term" value="F:DNA-directed DNA polymerase activity"/>
    <property type="evidence" value="ECO:0007669"/>
    <property type="project" value="UniProtKB-KW"/>
</dbReference>
<dbReference type="InterPro" id="IPR001270">
    <property type="entry name" value="ClpA/B"/>
</dbReference>
<dbReference type="Gene3D" id="1.10.8.60">
    <property type="match status" value="1"/>
</dbReference>
<evidence type="ECO:0000256" key="1">
    <source>
        <dbReference type="ARBA" id="ARBA00006360"/>
    </source>
</evidence>
<dbReference type="EMBL" id="CP002281">
    <property type="protein sequence ID" value="ADO83046.1"/>
    <property type="molecule type" value="Genomic_DNA"/>
</dbReference>
<keyword evidence="3 8" id="KW-0547">Nucleotide-binding</keyword>
<keyword evidence="2" id="KW-0479">Metal-binding</keyword>
<keyword evidence="6 8" id="KW-0239">DNA-directed DNA polymerase</keyword>
<dbReference type="GO" id="GO:0046872">
    <property type="term" value="F:metal ion binding"/>
    <property type="evidence" value="ECO:0007669"/>
    <property type="project" value="UniProtKB-KW"/>
</dbReference>
<keyword evidence="8 10" id="KW-0548">Nucleotidyltransferase</keyword>
<name>E3H9D7_ILYPC</name>
<dbReference type="STRING" id="572544.Ilyop_1265"/>
<dbReference type="Pfam" id="PF13177">
    <property type="entry name" value="DNA_pol3_delta2"/>
    <property type="match status" value="1"/>
</dbReference>
<evidence type="ECO:0000256" key="8">
    <source>
        <dbReference type="RuleBase" id="RU364063"/>
    </source>
</evidence>
<dbReference type="PRINTS" id="PR00300">
    <property type="entry name" value="CLPPROTEASEA"/>
</dbReference>
<evidence type="ECO:0000256" key="5">
    <source>
        <dbReference type="ARBA" id="ARBA00022840"/>
    </source>
</evidence>
<reference evidence="10 11" key="1">
    <citation type="journal article" date="2010" name="Stand. Genomic Sci.">
        <title>Complete genome sequence of Ilyobacter polytropus type strain (CuHbu1).</title>
        <authorList>
            <person name="Sikorski J."/>
            <person name="Chertkov O."/>
            <person name="Lapidus A."/>
            <person name="Nolan M."/>
            <person name="Lucas S."/>
            <person name="Del Rio T.G."/>
            <person name="Tice H."/>
            <person name="Cheng J.F."/>
            <person name="Tapia R."/>
            <person name="Han C."/>
            <person name="Goodwin L."/>
            <person name="Pitluck S."/>
            <person name="Liolios K."/>
            <person name="Ivanova N."/>
            <person name="Mavromatis K."/>
            <person name="Mikhailova N."/>
            <person name="Pati A."/>
            <person name="Chen A."/>
            <person name="Palaniappan K."/>
            <person name="Land M."/>
            <person name="Hauser L."/>
            <person name="Chang Y.J."/>
            <person name="Jeffries C.D."/>
            <person name="Brambilla E."/>
            <person name="Yasawong M."/>
            <person name="Rohde M."/>
            <person name="Pukall R."/>
            <person name="Spring S."/>
            <person name="Goker M."/>
            <person name="Woyke T."/>
            <person name="Bristow J."/>
            <person name="Eisen J.A."/>
            <person name="Markowitz V."/>
            <person name="Hugenholtz P."/>
            <person name="Kyrpides N.C."/>
            <person name="Klenk H.P."/>
        </authorList>
    </citation>
    <scope>NUCLEOTIDE SEQUENCE [LARGE SCALE GENOMIC DNA]</scope>
    <source>
        <strain evidence="11">ATCC 51220 / DSM 2926 / LMG 16218 / CuHBu1</strain>
    </source>
</reference>
<accession>E3H9D7</accession>
<feature type="domain" description="AAA+ ATPase" evidence="9">
    <location>
        <begin position="36"/>
        <end position="194"/>
    </location>
</feature>
<keyword evidence="5 8" id="KW-0067">ATP-binding</keyword>
<evidence type="ECO:0000259" key="9">
    <source>
        <dbReference type="SMART" id="SM00382"/>
    </source>
</evidence>
<evidence type="ECO:0000313" key="10">
    <source>
        <dbReference type="EMBL" id="ADO83046.1"/>
    </source>
</evidence>
<dbReference type="InterPro" id="IPR045085">
    <property type="entry name" value="HLD_clamp_pol_III_gamma_tau"/>
</dbReference>
<comment type="catalytic activity">
    <reaction evidence="7 8">
        <text>DNA(n) + a 2'-deoxyribonucleoside 5'-triphosphate = DNA(n+1) + diphosphate</text>
        <dbReference type="Rhea" id="RHEA:22508"/>
        <dbReference type="Rhea" id="RHEA-COMP:17339"/>
        <dbReference type="Rhea" id="RHEA-COMP:17340"/>
        <dbReference type="ChEBI" id="CHEBI:33019"/>
        <dbReference type="ChEBI" id="CHEBI:61560"/>
        <dbReference type="ChEBI" id="CHEBI:173112"/>
        <dbReference type="EC" id="2.7.7.7"/>
    </reaction>
</comment>
<dbReference type="CDD" id="cd18137">
    <property type="entry name" value="HLD_clamp_pol_III_gamma_tau"/>
    <property type="match status" value="1"/>
</dbReference>
<dbReference type="Gene3D" id="3.40.50.300">
    <property type="entry name" value="P-loop containing nucleotide triphosphate hydrolases"/>
    <property type="match status" value="1"/>
</dbReference>
<dbReference type="SMART" id="SM00382">
    <property type="entry name" value="AAA"/>
    <property type="match status" value="1"/>
</dbReference>
<keyword evidence="4" id="KW-0862">Zinc</keyword>
<dbReference type="RefSeq" id="WP_013387713.1">
    <property type="nucleotide sequence ID" value="NC_014632.1"/>
</dbReference>
<evidence type="ECO:0000256" key="7">
    <source>
        <dbReference type="ARBA" id="ARBA00049244"/>
    </source>
</evidence>
<dbReference type="KEGG" id="ipo:Ilyop_1265"/>
<dbReference type="GO" id="GO:0009360">
    <property type="term" value="C:DNA polymerase III complex"/>
    <property type="evidence" value="ECO:0007669"/>
    <property type="project" value="InterPro"/>
</dbReference>
<dbReference type="GO" id="GO:0006261">
    <property type="term" value="P:DNA-templated DNA replication"/>
    <property type="evidence" value="ECO:0007669"/>
    <property type="project" value="TreeGrafter"/>
</dbReference>
<dbReference type="OrthoDB" id="9810148at2"/>
<evidence type="ECO:0000313" key="11">
    <source>
        <dbReference type="Proteomes" id="UP000006875"/>
    </source>
</evidence>
<dbReference type="PANTHER" id="PTHR11669:SF0">
    <property type="entry name" value="PROTEIN STICHEL-LIKE 2"/>
    <property type="match status" value="1"/>
</dbReference>
<dbReference type="FunFam" id="3.40.50.300:FF:000014">
    <property type="entry name" value="DNA polymerase III subunit gamma/tau"/>
    <property type="match status" value="1"/>
</dbReference>
<proteinExistence type="inferred from homology"/>
<keyword evidence="11" id="KW-1185">Reference proteome</keyword>
<dbReference type="HOGENOM" id="CLU_006229_0_8_0"/>
<dbReference type="NCBIfam" id="TIGR02397">
    <property type="entry name" value="dnaX_nterm"/>
    <property type="match status" value="1"/>
</dbReference>
<dbReference type="InterPro" id="IPR003593">
    <property type="entry name" value="AAA+_ATPase"/>
</dbReference>
<dbReference type="Pfam" id="PF22608">
    <property type="entry name" value="DNAX_ATPase_lid"/>
    <property type="match status" value="1"/>
</dbReference>
<sequence length="486" mass="55575">MHLTLYRKYRPSNFNEVAGEEDIIKTIKNSLRENRMAHAYLFAGPRGVGKTTTARLIAKGLNCLTNGITDDPCDICDNCLAVNEGNFVDMIEIDAASNRGIDEIRQLKDKINYRPARGRKKVYIIDEAHMLTKEAFNALLKTLEEPPSHVLFILATTEPDKILPTIISRCQRYDFKPISFESTRDRLLEIGKSEGIEVDDESLLLIYEKAGGSMRDAISIFEKLISSCYGESITIEKSQKVLGVIPEKQLMEFLQIAREGDSYKGVKFLDKLWNGSVNIESFFRDLAKLSKELMLKDELTPEEGMPIIGAIYDVITKFKYEEDKRLLGYVILHKLSGEVSLPKTVYKEEKTGYIPEIRETNTEETLEKELSESEIRVTIDDVKRSWDEAVKRAKNEKITIAALLTGAFPVKVSEGTLYVGFYPENRFSRDKMEENQYRDIFLNSMRELTHPKLKIVYEIVGEKNKKTETGKSFSDKIIEFFDGELM</sequence>
<dbReference type="InterPro" id="IPR027417">
    <property type="entry name" value="P-loop_NTPase"/>
</dbReference>
<evidence type="ECO:0000256" key="6">
    <source>
        <dbReference type="ARBA" id="ARBA00022932"/>
    </source>
</evidence>
<evidence type="ECO:0000256" key="4">
    <source>
        <dbReference type="ARBA" id="ARBA00022833"/>
    </source>
</evidence>
<dbReference type="Proteomes" id="UP000006875">
    <property type="component" value="Chromosome"/>
</dbReference>
<dbReference type="InterPro" id="IPR050238">
    <property type="entry name" value="DNA_Rep/Repair_Clamp_Loader"/>
</dbReference>
<comment type="subunit">
    <text evidence="8">DNA polymerase III contains a core (composed of alpha, epsilon and theta chains) that associates with a tau subunit. This core dimerizes to form the POLIII' complex. PolIII' associates with the gamma complex (composed of gamma, delta, delta', psi and chi chains) and with the beta chain to form the complete DNA polymerase III complex.</text>
</comment>
<gene>
    <name evidence="8" type="primary">dnaX</name>
    <name evidence="10" type="ordered locus">Ilyop_1265</name>
</gene>
<comment type="similarity">
    <text evidence="1 8">Belongs to the DnaX/STICHEL family.</text>
</comment>
<dbReference type="PANTHER" id="PTHR11669">
    <property type="entry name" value="REPLICATION FACTOR C / DNA POLYMERASE III GAMMA-TAU SUBUNIT"/>
    <property type="match status" value="1"/>
</dbReference>
<dbReference type="GO" id="GO:0005524">
    <property type="term" value="F:ATP binding"/>
    <property type="evidence" value="ECO:0007669"/>
    <property type="project" value="UniProtKB-KW"/>
</dbReference>
<dbReference type="CDD" id="cd00009">
    <property type="entry name" value="AAA"/>
    <property type="match status" value="1"/>
</dbReference>
<evidence type="ECO:0000256" key="2">
    <source>
        <dbReference type="ARBA" id="ARBA00022723"/>
    </source>
</evidence>
<dbReference type="InterPro" id="IPR012763">
    <property type="entry name" value="DNA_pol_III_sug/sutau_N"/>
</dbReference>
<dbReference type="SUPFAM" id="SSF52540">
    <property type="entry name" value="P-loop containing nucleoside triphosphate hydrolases"/>
    <property type="match status" value="1"/>
</dbReference>
<keyword evidence="8" id="KW-0235">DNA replication</keyword>
<evidence type="ECO:0000256" key="3">
    <source>
        <dbReference type="ARBA" id="ARBA00022741"/>
    </source>
</evidence>
<dbReference type="EC" id="2.7.7.7" evidence="8"/>
<comment type="function">
    <text evidence="8">DNA polymerase III is a complex, multichain enzyme responsible for most of the replicative synthesis in bacteria. This DNA polymerase also exhibits 3' to 5' exonuclease activity.</text>
</comment>
<protein>
    <recommendedName>
        <fullName evidence="8">DNA polymerase III subunit gamma/tau</fullName>
        <ecNumber evidence="8">2.7.7.7</ecNumber>
    </recommendedName>
</protein>
<keyword evidence="8 10" id="KW-0808">Transferase</keyword>
<dbReference type="eggNOG" id="COG2812">
    <property type="taxonomic scope" value="Bacteria"/>
</dbReference>
<dbReference type="AlphaFoldDB" id="E3H9D7"/>
<organism evidence="10 11">
    <name type="scientific">Ilyobacter polytropus (strain ATCC 51220 / DSM 2926 / LMG 16218 / CuHBu1)</name>
    <dbReference type="NCBI Taxonomy" id="572544"/>
    <lineage>
        <taxon>Bacteria</taxon>
        <taxon>Fusobacteriati</taxon>
        <taxon>Fusobacteriota</taxon>
        <taxon>Fusobacteriia</taxon>
        <taxon>Fusobacteriales</taxon>
        <taxon>Fusobacteriaceae</taxon>
        <taxon>Ilyobacter</taxon>
    </lineage>
</organism>